<feature type="region of interest" description="Disordered" evidence="2">
    <location>
        <begin position="200"/>
        <end position="349"/>
    </location>
</feature>
<evidence type="ECO:0000259" key="4">
    <source>
        <dbReference type="SMART" id="SM01088"/>
    </source>
</evidence>
<evidence type="ECO:0000256" key="1">
    <source>
        <dbReference type="ARBA" id="ARBA00022737"/>
    </source>
</evidence>
<reference evidence="5" key="1">
    <citation type="submission" date="2012-04" db="EMBL/GenBank/DDBJ databases">
        <title>The Genome Sequence of Loa loa.</title>
        <authorList>
            <consortium name="The Broad Institute Genome Sequencing Platform"/>
            <consortium name="Broad Institute Genome Sequencing Center for Infectious Disease"/>
            <person name="Nutman T.B."/>
            <person name="Fink D.L."/>
            <person name="Russ C."/>
            <person name="Young S."/>
            <person name="Zeng Q."/>
            <person name="Gargeya S."/>
            <person name="Alvarado L."/>
            <person name="Berlin A."/>
            <person name="Chapman S.B."/>
            <person name="Chen Z."/>
            <person name="Freedman E."/>
            <person name="Gellesch M."/>
            <person name="Goldberg J."/>
            <person name="Griggs A."/>
            <person name="Gujja S."/>
            <person name="Heilman E.R."/>
            <person name="Heiman D."/>
            <person name="Howarth C."/>
            <person name="Mehta T."/>
            <person name="Neiman D."/>
            <person name="Pearson M."/>
            <person name="Roberts A."/>
            <person name="Saif S."/>
            <person name="Shea T."/>
            <person name="Shenoy N."/>
            <person name="Sisk P."/>
            <person name="Stolte C."/>
            <person name="Sykes S."/>
            <person name="White J."/>
            <person name="Yandava C."/>
            <person name="Haas B."/>
            <person name="Henn M.R."/>
            <person name="Nusbaum C."/>
            <person name="Birren B."/>
        </authorList>
    </citation>
    <scope>NUCLEOTIDE SEQUENCE [LARGE SCALE GENOMIC DNA]</scope>
</reference>
<dbReference type="Pfam" id="PF01484">
    <property type="entry name" value="Col_cuticle_N"/>
    <property type="match status" value="1"/>
</dbReference>
<keyword evidence="3" id="KW-1133">Transmembrane helix</keyword>
<name>A0A1S0U8X6_LOALO</name>
<accession>A0A1S0U8X6</accession>
<feature type="compositionally biased region" description="Low complexity" evidence="2">
    <location>
        <begin position="158"/>
        <end position="178"/>
    </location>
</feature>
<evidence type="ECO:0000313" key="5">
    <source>
        <dbReference type="EMBL" id="EFO26698.1"/>
    </source>
</evidence>
<feature type="domain" description="Nematode cuticle collagen N-terminal" evidence="4">
    <location>
        <begin position="48"/>
        <end position="98"/>
    </location>
</feature>
<keyword evidence="3" id="KW-0812">Transmembrane</keyword>
<dbReference type="PANTHER" id="PTHR24637">
    <property type="entry name" value="COLLAGEN"/>
    <property type="match status" value="1"/>
</dbReference>
<evidence type="ECO:0000256" key="2">
    <source>
        <dbReference type="SAM" id="MobiDB-lite"/>
    </source>
</evidence>
<proteinExistence type="predicted"/>
<keyword evidence="3" id="KW-0472">Membrane</keyword>
<dbReference type="Pfam" id="PF01391">
    <property type="entry name" value="Collagen"/>
    <property type="match status" value="1"/>
</dbReference>
<dbReference type="GO" id="GO:0042302">
    <property type="term" value="F:structural constituent of cuticle"/>
    <property type="evidence" value="ECO:0007669"/>
    <property type="project" value="InterPro"/>
</dbReference>
<dbReference type="OrthoDB" id="8939548at2759"/>
<dbReference type="PANTHER" id="PTHR24637:SF288">
    <property type="entry name" value="NEMATODE CUTICLE COLLAGEN N-TERMINAL DOMAIN-CONTAINING PROTEIN"/>
    <property type="match status" value="1"/>
</dbReference>
<dbReference type="GeneID" id="9939164"/>
<dbReference type="KEGG" id="loa:LOAG_01788"/>
<sequence>MSPPHSLFMKERFIRLFVKQGFRESSDHNNMMFGKASSLEHEQLRQSAFLAVVISTAAVITSIITLPMLYSFVATFQSHLFREIEYCKARTRDINIKFSLLSIEDGDIVNDRKKRQYSSYGINSIGPSFPTHLDQYPHLPLKANYKPSQNKCRCSCQQGPAGQPGAPGDTGPPGIDGIPGRDGNKGRDAKLLFPTEKEDRCVICPEGPRGPPGTPGLKGPKGPKGAPGKNGADGEDGRPGLQGAKGPVGGMGKVGPKGARGNPGILIKVETSQGRGFKGRNGPPGGYGLRGRPGRDGKSPDGAAGPRGKPGLAGKPGRQGSAGPPGAQGGSGEHGDCQHCPKARLPPGY</sequence>
<protein>
    <recommendedName>
        <fullName evidence="4">Nematode cuticle collagen N-terminal domain-containing protein</fullName>
    </recommendedName>
</protein>
<dbReference type="SMART" id="SM01088">
    <property type="entry name" value="Col_cuticle_N"/>
    <property type="match status" value="1"/>
</dbReference>
<dbReference type="EMBL" id="JH712103">
    <property type="protein sequence ID" value="EFO26698.1"/>
    <property type="molecule type" value="Genomic_DNA"/>
</dbReference>
<dbReference type="InterPro" id="IPR002486">
    <property type="entry name" value="Col_cuticle_N"/>
</dbReference>
<feature type="compositionally biased region" description="Gly residues" evidence="2">
    <location>
        <begin position="282"/>
        <end position="291"/>
    </location>
</feature>
<organism evidence="5">
    <name type="scientific">Loa loa</name>
    <name type="common">Eye worm</name>
    <name type="synonym">Filaria loa</name>
    <dbReference type="NCBI Taxonomy" id="7209"/>
    <lineage>
        <taxon>Eukaryota</taxon>
        <taxon>Metazoa</taxon>
        <taxon>Ecdysozoa</taxon>
        <taxon>Nematoda</taxon>
        <taxon>Chromadorea</taxon>
        <taxon>Rhabditida</taxon>
        <taxon>Spirurina</taxon>
        <taxon>Spiruromorpha</taxon>
        <taxon>Filarioidea</taxon>
        <taxon>Onchocercidae</taxon>
        <taxon>Loa</taxon>
    </lineage>
</organism>
<dbReference type="CTD" id="9939164"/>
<evidence type="ECO:0000256" key="3">
    <source>
        <dbReference type="SAM" id="Phobius"/>
    </source>
</evidence>
<dbReference type="OMA" id="IEYCKAR"/>
<gene>
    <name evidence="5" type="ORF">LOAG_01788</name>
</gene>
<feature type="transmembrane region" description="Helical" evidence="3">
    <location>
        <begin position="48"/>
        <end position="70"/>
    </location>
</feature>
<feature type="region of interest" description="Disordered" evidence="2">
    <location>
        <begin position="152"/>
        <end position="188"/>
    </location>
</feature>
<feature type="compositionally biased region" description="Gly residues" evidence="2">
    <location>
        <begin position="246"/>
        <end position="255"/>
    </location>
</feature>
<dbReference type="AlphaFoldDB" id="A0A1S0U8X6"/>
<feature type="compositionally biased region" description="Low complexity" evidence="2">
    <location>
        <begin position="215"/>
        <end position="230"/>
    </location>
</feature>
<dbReference type="InterPro" id="IPR008160">
    <property type="entry name" value="Collagen"/>
</dbReference>
<dbReference type="RefSeq" id="XP_003137374.1">
    <property type="nucleotide sequence ID" value="XM_003137326.1"/>
</dbReference>
<dbReference type="InParanoid" id="A0A1S0U8X6"/>
<keyword evidence="1" id="KW-0677">Repeat</keyword>